<protein>
    <submittedName>
        <fullName evidence="2">Uncharacterized protein</fullName>
    </submittedName>
</protein>
<reference evidence="2" key="2">
    <citation type="submission" date="2021-02" db="EMBL/GenBank/DDBJ databases">
        <authorList>
            <person name="Kimball J.A."/>
            <person name="Haas M.W."/>
            <person name="Macchietto M."/>
            <person name="Kono T."/>
            <person name="Duquette J."/>
            <person name="Shao M."/>
        </authorList>
    </citation>
    <scope>NUCLEOTIDE SEQUENCE</scope>
    <source>
        <tissue evidence="2">Fresh leaf tissue</tissue>
    </source>
</reference>
<keyword evidence="1" id="KW-0175">Coiled coil</keyword>
<evidence type="ECO:0000313" key="3">
    <source>
        <dbReference type="Proteomes" id="UP000729402"/>
    </source>
</evidence>
<dbReference type="EMBL" id="JAAALK010000082">
    <property type="protein sequence ID" value="KAG8084411.1"/>
    <property type="molecule type" value="Genomic_DNA"/>
</dbReference>
<reference evidence="2" key="1">
    <citation type="journal article" date="2021" name="bioRxiv">
        <title>Whole Genome Assembly and Annotation of Northern Wild Rice, Zizania palustris L., Supports a Whole Genome Duplication in the Zizania Genus.</title>
        <authorList>
            <person name="Haas M."/>
            <person name="Kono T."/>
            <person name="Macchietto M."/>
            <person name="Millas R."/>
            <person name="McGilp L."/>
            <person name="Shao M."/>
            <person name="Duquette J."/>
            <person name="Hirsch C.N."/>
            <person name="Kimball J."/>
        </authorList>
    </citation>
    <scope>NUCLEOTIDE SEQUENCE</scope>
    <source>
        <tissue evidence="2">Fresh leaf tissue</tissue>
    </source>
</reference>
<dbReference type="AlphaFoldDB" id="A0A8J5W7Q2"/>
<evidence type="ECO:0000256" key="1">
    <source>
        <dbReference type="SAM" id="Coils"/>
    </source>
</evidence>
<dbReference type="OrthoDB" id="653429at2759"/>
<comment type="caution">
    <text evidence="2">The sequence shown here is derived from an EMBL/GenBank/DDBJ whole genome shotgun (WGS) entry which is preliminary data.</text>
</comment>
<sequence>MIEHRYSPHGFLHLQPLLCGLGDYISDGRQKREFLAALDLHDKYIDAAIIKMNEAHKEIEKAQQKIVSEIKSIFGYLVASSLNTESPHDAHCKRHAEIVVKDSPQLSVGQSSFEQQEAAPAPADTYVQQEAEQTMPDESVQEEATPATLPTFVQQEATQSVVDARAHQEIAPPATSTLVQHELTQPATTTFVQDEVALPAAGTQQIIGSSDAMKDGVASCDVEKDDVASCDYQEDVAGTNLK</sequence>
<evidence type="ECO:0000313" key="2">
    <source>
        <dbReference type="EMBL" id="KAG8084411.1"/>
    </source>
</evidence>
<keyword evidence="3" id="KW-1185">Reference proteome</keyword>
<accession>A0A8J5W7Q2</accession>
<organism evidence="2 3">
    <name type="scientific">Zizania palustris</name>
    <name type="common">Northern wild rice</name>
    <dbReference type="NCBI Taxonomy" id="103762"/>
    <lineage>
        <taxon>Eukaryota</taxon>
        <taxon>Viridiplantae</taxon>
        <taxon>Streptophyta</taxon>
        <taxon>Embryophyta</taxon>
        <taxon>Tracheophyta</taxon>
        <taxon>Spermatophyta</taxon>
        <taxon>Magnoliopsida</taxon>
        <taxon>Liliopsida</taxon>
        <taxon>Poales</taxon>
        <taxon>Poaceae</taxon>
        <taxon>BOP clade</taxon>
        <taxon>Oryzoideae</taxon>
        <taxon>Oryzeae</taxon>
        <taxon>Zizaniinae</taxon>
        <taxon>Zizania</taxon>
    </lineage>
</organism>
<proteinExistence type="predicted"/>
<feature type="coiled-coil region" evidence="1">
    <location>
        <begin position="45"/>
        <end position="72"/>
    </location>
</feature>
<name>A0A8J5W7Q2_ZIZPA</name>
<dbReference type="Proteomes" id="UP000729402">
    <property type="component" value="Unassembled WGS sequence"/>
</dbReference>
<gene>
    <name evidence="2" type="ORF">GUJ93_ZPchr0010g10564</name>
</gene>